<keyword evidence="2" id="KW-1185">Reference proteome</keyword>
<gene>
    <name evidence="1" type="ORF">FEG63_22735</name>
</gene>
<proteinExistence type="predicted"/>
<protein>
    <recommendedName>
        <fullName evidence="3">HIRAN domain-containing protein</fullName>
    </recommendedName>
</protein>
<name>A0ABX2JZY0_9MYCO</name>
<reference evidence="1 2" key="1">
    <citation type="submission" date="2019-05" db="EMBL/GenBank/DDBJ databases">
        <title>Mycolicibacterium sphagni ENV482 genome assembly.</title>
        <authorList>
            <person name="Chen W."/>
            <person name="Faulkner N.W."/>
            <person name="Hyman M.R."/>
        </authorList>
    </citation>
    <scope>NUCLEOTIDE SEQUENCE [LARGE SCALE GENOMIC DNA]</scope>
    <source>
        <strain evidence="1 2">ENV482</strain>
    </source>
</reference>
<comment type="caution">
    <text evidence="1">The sequence shown here is derived from an EMBL/GenBank/DDBJ whole genome shotgun (WGS) entry which is preliminary data.</text>
</comment>
<evidence type="ECO:0000313" key="1">
    <source>
        <dbReference type="EMBL" id="NTY62359.1"/>
    </source>
</evidence>
<dbReference type="RefSeq" id="WP_174400073.1">
    <property type="nucleotide sequence ID" value="NZ_VBSB01000015.1"/>
</dbReference>
<sequence length="258" mass="28879">MQSVDVLIESTDADPGLHRSRLIVTRRGADDGVYRAIGYLDQLTREAERPTYQFVYLARVAEDPTFVPIVGFRDVGRLYRSERLFPSFADRVMSAKRPDRPQYLEALDLDADADAWEILTASGGHREGDPIELISLPRFDRTTGETSAHFLAHGVRHRDVKASDRITTLSAGYRLGLEPDPANPYNPHALKIIDHGMHLGFVPDPLLDYVRSVIEGGAYDLSVVRANPAQTHPHLRLLLRLVGHCGAFAFDDPDWNTI</sequence>
<organism evidence="1 2">
    <name type="scientific">Mycolicibacterium sphagni</name>
    <dbReference type="NCBI Taxonomy" id="1786"/>
    <lineage>
        <taxon>Bacteria</taxon>
        <taxon>Bacillati</taxon>
        <taxon>Actinomycetota</taxon>
        <taxon>Actinomycetes</taxon>
        <taxon>Mycobacteriales</taxon>
        <taxon>Mycobacteriaceae</taxon>
        <taxon>Mycolicibacterium</taxon>
    </lineage>
</organism>
<dbReference type="EMBL" id="VBSB01000015">
    <property type="protein sequence ID" value="NTY62359.1"/>
    <property type="molecule type" value="Genomic_DNA"/>
</dbReference>
<accession>A0ABX2JZY0</accession>
<dbReference type="Gene3D" id="3.30.70.2330">
    <property type="match status" value="1"/>
</dbReference>
<dbReference type="Proteomes" id="UP000708347">
    <property type="component" value="Unassembled WGS sequence"/>
</dbReference>
<evidence type="ECO:0008006" key="3">
    <source>
        <dbReference type="Google" id="ProtNLM"/>
    </source>
</evidence>
<evidence type="ECO:0000313" key="2">
    <source>
        <dbReference type="Proteomes" id="UP000708347"/>
    </source>
</evidence>